<dbReference type="CDD" id="cd07989">
    <property type="entry name" value="LPLAT_AGPAT-like"/>
    <property type="match status" value="1"/>
</dbReference>
<gene>
    <name evidence="4" type="ORF">GCM10011399_00880</name>
</gene>
<keyword evidence="5" id="KW-1185">Reference proteome</keyword>
<evidence type="ECO:0000256" key="1">
    <source>
        <dbReference type="ARBA" id="ARBA00022679"/>
    </source>
</evidence>
<dbReference type="AlphaFoldDB" id="A0A917B080"/>
<dbReference type="GO" id="GO:0003841">
    <property type="term" value="F:1-acylglycerol-3-phosphate O-acyltransferase activity"/>
    <property type="evidence" value="ECO:0007669"/>
    <property type="project" value="TreeGrafter"/>
</dbReference>
<keyword evidence="1" id="KW-0808">Transferase</keyword>
<protein>
    <recommendedName>
        <fullName evidence="3">Phospholipid/glycerol acyltransferase domain-containing protein</fullName>
    </recommendedName>
</protein>
<proteinExistence type="predicted"/>
<dbReference type="RefSeq" id="WP_188672015.1">
    <property type="nucleotide sequence ID" value="NZ_BMGP01000001.1"/>
</dbReference>
<reference evidence="4 5" key="1">
    <citation type="journal article" date="2014" name="Int. J. Syst. Evol. Microbiol.">
        <title>Complete genome sequence of Corynebacterium casei LMG S-19264T (=DSM 44701T), isolated from a smear-ripened cheese.</title>
        <authorList>
            <consortium name="US DOE Joint Genome Institute (JGI-PGF)"/>
            <person name="Walter F."/>
            <person name="Albersmeier A."/>
            <person name="Kalinowski J."/>
            <person name="Ruckert C."/>
        </authorList>
    </citation>
    <scope>NUCLEOTIDE SEQUENCE [LARGE SCALE GENOMIC DNA]</scope>
    <source>
        <strain evidence="4 5">CGMCC 1.12976</strain>
    </source>
</reference>
<accession>A0A917B080</accession>
<dbReference type="EMBL" id="BMGP01000001">
    <property type="protein sequence ID" value="GGF10904.1"/>
    <property type="molecule type" value="Genomic_DNA"/>
</dbReference>
<dbReference type="SMART" id="SM00563">
    <property type="entry name" value="PlsC"/>
    <property type="match status" value="1"/>
</dbReference>
<dbReference type="Proteomes" id="UP000598775">
    <property type="component" value="Unassembled WGS sequence"/>
</dbReference>
<evidence type="ECO:0000256" key="2">
    <source>
        <dbReference type="ARBA" id="ARBA00023315"/>
    </source>
</evidence>
<dbReference type="GO" id="GO:0006654">
    <property type="term" value="P:phosphatidic acid biosynthetic process"/>
    <property type="evidence" value="ECO:0007669"/>
    <property type="project" value="TreeGrafter"/>
</dbReference>
<dbReference type="PANTHER" id="PTHR10434:SF40">
    <property type="entry name" value="1-ACYL-SN-GLYCEROL-3-PHOSPHATE ACYLTRANSFERASE"/>
    <property type="match status" value="1"/>
</dbReference>
<evidence type="ECO:0000313" key="5">
    <source>
        <dbReference type="Proteomes" id="UP000598775"/>
    </source>
</evidence>
<comment type="caution">
    <text evidence="4">The sequence shown here is derived from an EMBL/GenBank/DDBJ whole genome shotgun (WGS) entry which is preliminary data.</text>
</comment>
<dbReference type="Pfam" id="PF01553">
    <property type="entry name" value="Acyltransferase"/>
    <property type="match status" value="1"/>
</dbReference>
<evidence type="ECO:0000259" key="3">
    <source>
        <dbReference type="SMART" id="SM00563"/>
    </source>
</evidence>
<sequence>MAAPSRQAVRLLVNPVVRGREYLTELPGPFIFVANHPSELDAPLVSQVLQGVVRRVVSVSAAPETGLRAAAVKSLGLRTTRTLTSMLAHGGSLLLFAENYRADDGTLTEFNLGAARLGIQTGVQIVPVTLVGTYRALPPWRRLPETSRPKVSVIFGRPIQAAPGSEPSAVNDQIVKAITLGLAEAEAGWYGALRAEAEGTFAAVAGSSAGSSTGDVGDSARWQRIWKATAPDKSTRRTVWVK</sequence>
<evidence type="ECO:0000313" key="4">
    <source>
        <dbReference type="EMBL" id="GGF10904.1"/>
    </source>
</evidence>
<dbReference type="SUPFAM" id="SSF69593">
    <property type="entry name" value="Glycerol-3-phosphate (1)-acyltransferase"/>
    <property type="match status" value="1"/>
</dbReference>
<feature type="domain" description="Phospholipid/glycerol acyltransferase" evidence="3">
    <location>
        <begin position="30"/>
        <end position="133"/>
    </location>
</feature>
<keyword evidence="2" id="KW-0012">Acyltransferase</keyword>
<name>A0A917B080_9MICO</name>
<organism evidence="4 5">
    <name type="scientific">Subtercola lobariae</name>
    <dbReference type="NCBI Taxonomy" id="1588641"/>
    <lineage>
        <taxon>Bacteria</taxon>
        <taxon>Bacillati</taxon>
        <taxon>Actinomycetota</taxon>
        <taxon>Actinomycetes</taxon>
        <taxon>Micrococcales</taxon>
        <taxon>Microbacteriaceae</taxon>
        <taxon>Subtercola</taxon>
    </lineage>
</organism>
<dbReference type="InterPro" id="IPR002123">
    <property type="entry name" value="Plipid/glycerol_acylTrfase"/>
</dbReference>
<dbReference type="PANTHER" id="PTHR10434">
    <property type="entry name" value="1-ACYL-SN-GLYCEROL-3-PHOSPHATE ACYLTRANSFERASE"/>
    <property type="match status" value="1"/>
</dbReference>